<name>A0A4C1V3P8_EUMVA</name>
<dbReference type="AlphaFoldDB" id="A0A4C1V3P8"/>
<accession>A0A4C1V3P8</accession>
<organism evidence="2 3">
    <name type="scientific">Eumeta variegata</name>
    <name type="common">Bagworm moth</name>
    <name type="synonym">Eumeta japonica</name>
    <dbReference type="NCBI Taxonomy" id="151549"/>
    <lineage>
        <taxon>Eukaryota</taxon>
        <taxon>Metazoa</taxon>
        <taxon>Ecdysozoa</taxon>
        <taxon>Arthropoda</taxon>
        <taxon>Hexapoda</taxon>
        <taxon>Insecta</taxon>
        <taxon>Pterygota</taxon>
        <taxon>Neoptera</taxon>
        <taxon>Endopterygota</taxon>
        <taxon>Lepidoptera</taxon>
        <taxon>Glossata</taxon>
        <taxon>Ditrysia</taxon>
        <taxon>Tineoidea</taxon>
        <taxon>Psychidae</taxon>
        <taxon>Oiketicinae</taxon>
        <taxon>Eumeta</taxon>
    </lineage>
</organism>
<feature type="compositionally biased region" description="Polar residues" evidence="1">
    <location>
        <begin position="16"/>
        <end position="28"/>
    </location>
</feature>
<sequence>MLRLVKRRTRTGRGSEGQSSNRNTDYLSVQRTRAQGLRGRRALLATPPGPCWRAPRHLLEGSLASTIGCQSILHTKAYVD</sequence>
<evidence type="ECO:0000313" key="2">
    <source>
        <dbReference type="EMBL" id="GBP32907.1"/>
    </source>
</evidence>
<dbReference type="EMBL" id="BGZK01000266">
    <property type="protein sequence ID" value="GBP32907.1"/>
    <property type="molecule type" value="Genomic_DNA"/>
</dbReference>
<feature type="compositionally biased region" description="Basic residues" evidence="1">
    <location>
        <begin position="1"/>
        <end position="11"/>
    </location>
</feature>
<feature type="region of interest" description="Disordered" evidence="1">
    <location>
        <begin position="1"/>
        <end position="28"/>
    </location>
</feature>
<protein>
    <submittedName>
        <fullName evidence="2">Uncharacterized protein</fullName>
    </submittedName>
</protein>
<evidence type="ECO:0000256" key="1">
    <source>
        <dbReference type="SAM" id="MobiDB-lite"/>
    </source>
</evidence>
<keyword evidence="3" id="KW-1185">Reference proteome</keyword>
<dbReference type="Proteomes" id="UP000299102">
    <property type="component" value="Unassembled WGS sequence"/>
</dbReference>
<gene>
    <name evidence="2" type="ORF">EVAR_81699_1</name>
</gene>
<comment type="caution">
    <text evidence="2">The sequence shown here is derived from an EMBL/GenBank/DDBJ whole genome shotgun (WGS) entry which is preliminary data.</text>
</comment>
<proteinExistence type="predicted"/>
<reference evidence="2 3" key="1">
    <citation type="journal article" date="2019" name="Commun. Biol.">
        <title>The bagworm genome reveals a unique fibroin gene that provides high tensile strength.</title>
        <authorList>
            <person name="Kono N."/>
            <person name="Nakamura H."/>
            <person name="Ohtoshi R."/>
            <person name="Tomita M."/>
            <person name="Numata K."/>
            <person name="Arakawa K."/>
        </authorList>
    </citation>
    <scope>NUCLEOTIDE SEQUENCE [LARGE SCALE GENOMIC DNA]</scope>
</reference>
<evidence type="ECO:0000313" key="3">
    <source>
        <dbReference type="Proteomes" id="UP000299102"/>
    </source>
</evidence>